<dbReference type="EMBL" id="HE806320">
    <property type="protein sequence ID" value="CCH61094.1"/>
    <property type="molecule type" value="Genomic_DNA"/>
</dbReference>
<feature type="transmembrane region" description="Helical" evidence="1">
    <location>
        <begin position="107"/>
        <end position="131"/>
    </location>
</feature>
<keyword evidence="1" id="KW-0472">Membrane</keyword>
<protein>
    <submittedName>
        <fullName evidence="2">Uncharacterized protein</fullName>
    </submittedName>
</protein>
<keyword evidence="1" id="KW-1133">Transmembrane helix</keyword>
<reference evidence="2 3" key="1">
    <citation type="journal article" date="2011" name="Proc. Natl. Acad. Sci. U.S.A.">
        <title>Evolutionary erosion of yeast sex chromosomes by mating-type switching accidents.</title>
        <authorList>
            <person name="Gordon J.L."/>
            <person name="Armisen D."/>
            <person name="Proux-Wera E."/>
            <person name="Oheigeartaigh S.S."/>
            <person name="Byrne K.P."/>
            <person name="Wolfe K.H."/>
        </authorList>
    </citation>
    <scope>NUCLEOTIDE SEQUENCE [LARGE SCALE GENOMIC DNA]</scope>
    <source>
        <strain evidence="3">ATCC 34711 / CBS 6284 / DSM 70876 / NBRC 10599 / NRRL Y-10934 / UCD 77-7</strain>
    </source>
</reference>
<dbReference type="KEGG" id="tbl:TBLA_0E00330"/>
<dbReference type="HOGENOM" id="CLU_1595661_0_0_1"/>
<dbReference type="InParanoid" id="I2H3Z2"/>
<dbReference type="RefSeq" id="XP_004180613.1">
    <property type="nucleotide sequence ID" value="XM_004180565.1"/>
</dbReference>
<accession>I2H3Z2</accession>
<evidence type="ECO:0000256" key="1">
    <source>
        <dbReference type="SAM" id="Phobius"/>
    </source>
</evidence>
<gene>
    <name evidence="2" type="primary">TBLA0E00330</name>
    <name evidence="2" type="ORF">TBLA_0E00330</name>
</gene>
<dbReference type="GeneID" id="14496222"/>
<evidence type="ECO:0000313" key="3">
    <source>
        <dbReference type="Proteomes" id="UP000002866"/>
    </source>
</evidence>
<keyword evidence="1" id="KW-0812">Transmembrane</keyword>
<keyword evidence="3" id="KW-1185">Reference proteome</keyword>
<dbReference type="AlphaFoldDB" id="I2H3Z2"/>
<organism evidence="2 3">
    <name type="scientific">Henningerozyma blattae (strain ATCC 34711 / CBS 6284 / DSM 70876 / NBRC 10599 / NRRL Y-10934 / UCD 77-7)</name>
    <name type="common">Yeast</name>
    <name type="synonym">Tetrapisispora blattae</name>
    <dbReference type="NCBI Taxonomy" id="1071380"/>
    <lineage>
        <taxon>Eukaryota</taxon>
        <taxon>Fungi</taxon>
        <taxon>Dikarya</taxon>
        <taxon>Ascomycota</taxon>
        <taxon>Saccharomycotina</taxon>
        <taxon>Saccharomycetes</taxon>
        <taxon>Saccharomycetales</taxon>
        <taxon>Saccharomycetaceae</taxon>
        <taxon>Henningerozyma</taxon>
    </lineage>
</organism>
<name>I2H3Z2_HENB6</name>
<proteinExistence type="predicted"/>
<evidence type="ECO:0000313" key="2">
    <source>
        <dbReference type="EMBL" id="CCH61094.1"/>
    </source>
</evidence>
<sequence length="167" mass="19710">MSNQNQEIQSNENSNYIVSHSQVLVNPSMRTPWLNYSSDLYDSDFDKNQVLEKNMVNVKTKCAIEWKELFRDNRSDISEYDFPEHNTKWEKTAAAIDHIIRSTSMKIILTILLSMNIAQLFLYLVFGFVVIPQYTQETLNSYTRKNYLDILPDDWVPYEYFSDLLSL</sequence>
<dbReference type="Proteomes" id="UP000002866">
    <property type="component" value="Chromosome 5"/>
</dbReference>